<gene>
    <name evidence="3" type="ORF">M670_01225</name>
</gene>
<dbReference type="AlphaFoldDB" id="A0A072NQD1"/>
<protein>
    <submittedName>
        <fullName evidence="3">Uncharacterized protein</fullName>
    </submittedName>
</protein>
<organism evidence="3 4">
    <name type="scientific">Schinkia azotoformans MEV2011</name>
    <dbReference type="NCBI Taxonomy" id="1348973"/>
    <lineage>
        <taxon>Bacteria</taxon>
        <taxon>Bacillati</taxon>
        <taxon>Bacillota</taxon>
        <taxon>Bacilli</taxon>
        <taxon>Bacillales</taxon>
        <taxon>Bacillaceae</taxon>
        <taxon>Calidifontibacillus/Schinkia group</taxon>
        <taxon>Schinkia</taxon>
    </lineage>
</organism>
<sequence>MEVYVFGVIFILILLPILYFIPIGISLKEKILIALVSFILAEIGLFLNKFLGIWKTLLLLVLFAVVVTYIVETRIRPRMGNDKGGRKALPMDNGNNQNALNIKDEPSFLENDLDNESDGDYDLGQEAIDRLLTEMKKSKTEQIEEIPNASLADIHNHDLDIQNEDYIEPVENMQNNKEITDDELEVIQPVNSLFEKETDFNVNEMKEFIDEPEEDLSQLAKSIDANFEIDFEKQLETYALDDNNYYEENKPYEAELLFERIQLFEHLEDIEGGIAKEVFEDIKLTDEVEEGQTINSFESIEDLLEEVDPNEQPTAEEPVESFENLLEELEEVGPIEEIDAVQPADSFESVLDDLDVIESDTQEAVDEIETNDSIKSSLEELEEIEPFALIEQTNEEEQVQSIESVLEEIIPFEREQLGHSNQLVEEILTEENHKIMDDIEDITTSEEMQKGDTIVEEYVQEAKDDDNILEEISPSRSEIQRQMLQTMVAQINFSKLRLPNDEYEDLVRAYMQPAMPAHEYYTFAYLLIEHYINNGQNDKLMILINELYNKFEKYPAIKLQLDYLIEKYNKI</sequence>
<feature type="region of interest" description="Disordered" evidence="1">
    <location>
        <begin position="82"/>
        <end position="101"/>
    </location>
</feature>
<feature type="transmembrane region" description="Helical" evidence="2">
    <location>
        <begin position="6"/>
        <end position="24"/>
    </location>
</feature>
<dbReference type="Proteomes" id="UP000027936">
    <property type="component" value="Unassembled WGS sequence"/>
</dbReference>
<accession>A0A072NQD1</accession>
<feature type="transmembrane region" description="Helical" evidence="2">
    <location>
        <begin position="53"/>
        <end position="71"/>
    </location>
</feature>
<name>A0A072NQD1_SCHAZ</name>
<evidence type="ECO:0000256" key="2">
    <source>
        <dbReference type="SAM" id="Phobius"/>
    </source>
</evidence>
<keyword evidence="2" id="KW-0472">Membrane</keyword>
<keyword evidence="2" id="KW-0812">Transmembrane</keyword>
<evidence type="ECO:0000313" key="4">
    <source>
        <dbReference type="Proteomes" id="UP000027936"/>
    </source>
</evidence>
<evidence type="ECO:0000313" key="3">
    <source>
        <dbReference type="EMBL" id="KEF39457.1"/>
    </source>
</evidence>
<comment type="caution">
    <text evidence="3">The sequence shown here is derived from an EMBL/GenBank/DDBJ whole genome shotgun (WGS) entry which is preliminary data.</text>
</comment>
<dbReference type="OrthoDB" id="2697527at2"/>
<dbReference type="EMBL" id="JJRY01000003">
    <property type="protein sequence ID" value="KEF39457.1"/>
    <property type="molecule type" value="Genomic_DNA"/>
</dbReference>
<dbReference type="PATRIC" id="fig|1348973.3.peg.1197"/>
<reference evidence="3 4" key="1">
    <citation type="submission" date="2014-04" db="EMBL/GenBank/DDBJ databases">
        <title>Draft genome sequence of Bacillus azotoformans MEV2011, a (co-) denitrifying strain unable to grow in the presence of oxygen.</title>
        <authorList>
            <person name="Nielsen M."/>
            <person name="Schreiber L."/>
            <person name="Finster K."/>
            <person name="Schramm A."/>
        </authorList>
    </citation>
    <scope>NUCLEOTIDE SEQUENCE [LARGE SCALE GENOMIC DNA]</scope>
    <source>
        <strain evidence="3 4">MEV2011</strain>
    </source>
</reference>
<keyword evidence="2" id="KW-1133">Transmembrane helix</keyword>
<proteinExistence type="predicted"/>
<feature type="transmembrane region" description="Helical" evidence="2">
    <location>
        <begin position="31"/>
        <end position="47"/>
    </location>
</feature>
<dbReference type="RefSeq" id="WP_035194081.1">
    <property type="nucleotide sequence ID" value="NZ_JJRY01000003.1"/>
</dbReference>
<evidence type="ECO:0000256" key="1">
    <source>
        <dbReference type="SAM" id="MobiDB-lite"/>
    </source>
</evidence>